<feature type="transmembrane region" description="Helical" evidence="7">
    <location>
        <begin position="159"/>
        <end position="179"/>
    </location>
</feature>
<dbReference type="PANTHER" id="PTHR43791:SF81">
    <property type="entry name" value="TRANSPORTER, PUTATIVE (AFU_ORTHOLOGUE AFUA_7G01190)-RELATED"/>
    <property type="match status" value="1"/>
</dbReference>
<evidence type="ECO:0000313" key="9">
    <source>
        <dbReference type="Proteomes" id="UP000775872"/>
    </source>
</evidence>
<dbReference type="Proteomes" id="UP000775872">
    <property type="component" value="Unassembled WGS sequence"/>
</dbReference>
<dbReference type="SUPFAM" id="SSF103473">
    <property type="entry name" value="MFS general substrate transporter"/>
    <property type="match status" value="1"/>
</dbReference>
<dbReference type="InterPro" id="IPR011701">
    <property type="entry name" value="MFS"/>
</dbReference>
<dbReference type="Pfam" id="PF07690">
    <property type="entry name" value="MFS_1"/>
    <property type="match status" value="1"/>
</dbReference>
<reference evidence="8" key="1">
    <citation type="submission" date="2021-10" db="EMBL/GenBank/DDBJ databases">
        <authorList>
            <person name="Piombo E."/>
        </authorList>
    </citation>
    <scope>NUCLEOTIDE SEQUENCE</scope>
</reference>
<gene>
    <name evidence="8" type="ORF">CSOL1703_00010448</name>
</gene>
<evidence type="ECO:0000256" key="1">
    <source>
        <dbReference type="ARBA" id="ARBA00004141"/>
    </source>
</evidence>
<keyword evidence="2" id="KW-0813">Transport</keyword>
<dbReference type="AlphaFoldDB" id="A0A9N9W720"/>
<accession>A0A9N9W720</accession>
<sequence>MASDTIAEEPTKTPQVNVGPTANDPKAYSSDQDEAGKFLQHYDVASITASATDSDYSDIVRKLDRLILPLLFGTYALQCIDKSCLGYASVFTLSKDLGLVGKQYSWLSSLFYFGYLVFEYPTTLLSQKFPIGRFIGVAIVLWGGILIATAGAQNFAGMAVLRFILGGFESLITPTFVLINGMYYTRKEQVLRTGAWACANGFGSSPMTARFLTEKQRVLAVHRIRSNKTGILNRQFKWNQVQEALNPFRDPQGLLLFLTIYCNEVLNGGFGAFGTLTIQSFGFDSLQSTLIYIPQGFINMVCILFGGWLAQKLPNARIYVCIGMLVPTFIGLLLQIVLPRWNVAGLLVGVYLFPPFATCLFIVLSLPGVNSSGYTKRITLSSYAFFGYALGNITGPFTVKPGETPAYRSVFIADIVCIGLQGK</sequence>
<evidence type="ECO:0000256" key="3">
    <source>
        <dbReference type="ARBA" id="ARBA00022692"/>
    </source>
</evidence>
<evidence type="ECO:0000256" key="5">
    <source>
        <dbReference type="ARBA" id="ARBA00023136"/>
    </source>
</evidence>
<feature type="transmembrane region" description="Helical" evidence="7">
    <location>
        <begin position="378"/>
        <end position="399"/>
    </location>
</feature>
<feature type="transmembrane region" description="Helical" evidence="7">
    <location>
        <begin position="317"/>
        <end position="338"/>
    </location>
</feature>
<feature type="transmembrane region" description="Helical" evidence="7">
    <location>
        <begin position="254"/>
        <end position="278"/>
    </location>
</feature>
<dbReference type="InterPro" id="IPR036259">
    <property type="entry name" value="MFS_trans_sf"/>
</dbReference>
<evidence type="ECO:0000256" key="4">
    <source>
        <dbReference type="ARBA" id="ARBA00022989"/>
    </source>
</evidence>
<feature type="transmembrane region" description="Helical" evidence="7">
    <location>
        <begin position="344"/>
        <end position="366"/>
    </location>
</feature>
<dbReference type="EMBL" id="CABFOC020000007">
    <property type="protein sequence ID" value="CAH0044710.1"/>
    <property type="molecule type" value="Genomic_DNA"/>
</dbReference>
<protein>
    <submittedName>
        <fullName evidence="8">Uncharacterized protein</fullName>
    </submittedName>
</protein>
<dbReference type="PANTHER" id="PTHR43791">
    <property type="entry name" value="PERMEASE-RELATED"/>
    <property type="match status" value="1"/>
</dbReference>
<dbReference type="GO" id="GO:0016020">
    <property type="term" value="C:membrane"/>
    <property type="evidence" value="ECO:0007669"/>
    <property type="project" value="UniProtKB-SubCell"/>
</dbReference>
<dbReference type="GO" id="GO:0022857">
    <property type="term" value="F:transmembrane transporter activity"/>
    <property type="evidence" value="ECO:0007669"/>
    <property type="project" value="InterPro"/>
</dbReference>
<evidence type="ECO:0000256" key="6">
    <source>
        <dbReference type="SAM" id="MobiDB-lite"/>
    </source>
</evidence>
<dbReference type="Gene3D" id="1.20.1250.20">
    <property type="entry name" value="MFS general substrate transporter like domains"/>
    <property type="match status" value="2"/>
</dbReference>
<keyword evidence="4 7" id="KW-1133">Transmembrane helix</keyword>
<evidence type="ECO:0000313" key="8">
    <source>
        <dbReference type="EMBL" id="CAH0044710.1"/>
    </source>
</evidence>
<evidence type="ECO:0000256" key="7">
    <source>
        <dbReference type="SAM" id="Phobius"/>
    </source>
</evidence>
<evidence type="ECO:0000256" key="2">
    <source>
        <dbReference type="ARBA" id="ARBA00022448"/>
    </source>
</evidence>
<feature type="region of interest" description="Disordered" evidence="6">
    <location>
        <begin position="1"/>
        <end position="31"/>
    </location>
</feature>
<feature type="transmembrane region" description="Helical" evidence="7">
    <location>
        <begin position="290"/>
        <end position="310"/>
    </location>
</feature>
<keyword evidence="3 7" id="KW-0812">Transmembrane</keyword>
<dbReference type="OrthoDB" id="5188824at2759"/>
<keyword evidence="5 7" id="KW-0472">Membrane</keyword>
<keyword evidence="9" id="KW-1185">Reference proteome</keyword>
<feature type="transmembrane region" description="Helical" evidence="7">
    <location>
        <begin position="134"/>
        <end position="153"/>
    </location>
</feature>
<comment type="subcellular location">
    <subcellularLocation>
        <location evidence="1">Membrane</location>
        <topology evidence="1">Multi-pass membrane protein</topology>
    </subcellularLocation>
</comment>
<name>A0A9N9W720_9HYPO</name>
<organism evidence="8 9">
    <name type="scientific">Clonostachys solani</name>
    <dbReference type="NCBI Taxonomy" id="160281"/>
    <lineage>
        <taxon>Eukaryota</taxon>
        <taxon>Fungi</taxon>
        <taxon>Dikarya</taxon>
        <taxon>Ascomycota</taxon>
        <taxon>Pezizomycotina</taxon>
        <taxon>Sordariomycetes</taxon>
        <taxon>Hypocreomycetidae</taxon>
        <taxon>Hypocreales</taxon>
        <taxon>Bionectriaceae</taxon>
        <taxon>Clonostachys</taxon>
    </lineage>
</organism>
<proteinExistence type="predicted"/>
<comment type="caution">
    <text evidence="8">The sequence shown here is derived from an EMBL/GenBank/DDBJ whole genome shotgun (WGS) entry which is preliminary data.</text>
</comment>